<keyword evidence="1" id="KW-1133">Transmembrane helix</keyword>
<organism evidence="6 7">
    <name type="scientific">Ignelater luminosus</name>
    <name type="common">Cucubano</name>
    <name type="synonym">Pyrophorus luminosus</name>
    <dbReference type="NCBI Taxonomy" id="2038154"/>
    <lineage>
        <taxon>Eukaryota</taxon>
        <taxon>Metazoa</taxon>
        <taxon>Ecdysozoa</taxon>
        <taxon>Arthropoda</taxon>
        <taxon>Hexapoda</taxon>
        <taxon>Insecta</taxon>
        <taxon>Pterygota</taxon>
        <taxon>Neoptera</taxon>
        <taxon>Endopterygota</taxon>
        <taxon>Coleoptera</taxon>
        <taxon>Polyphaga</taxon>
        <taxon>Elateriformia</taxon>
        <taxon>Elateroidea</taxon>
        <taxon>Elateridae</taxon>
        <taxon>Agrypninae</taxon>
        <taxon>Pyrophorini</taxon>
        <taxon>Ignelater</taxon>
    </lineage>
</organism>
<feature type="domain" description="DUF7045" evidence="5">
    <location>
        <begin position="368"/>
        <end position="471"/>
    </location>
</feature>
<feature type="domain" description="DUF7044" evidence="4">
    <location>
        <begin position="11"/>
        <end position="87"/>
    </location>
</feature>
<dbReference type="Pfam" id="PF23071">
    <property type="entry name" value="DUF7044"/>
    <property type="match status" value="1"/>
</dbReference>
<evidence type="ECO:0000259" key="5">
    <source>
        <dbReference type="Pfam" id="PF23073"/>
    </source>
</evidence>
<dbReference type="Pfam" id="PF23069">
    <property type="entry name" value="DUF7042"/>
    <property type="match status" value="1"/>
</dbReference>
<sequence>MQTANSEGGVQYSILNITANAIPIWGNCHQRIGNNFILMINYAGNSCIRCLHLKLRSKSILQVHASSQETISKCYINEETAAANCPPDESLHNRSTAEIILFKTKDMEGNEIPKEYCPIDGKFSVKYKANDKMSRRECIGFESHLDSCPSGSTLNIHFRHCAFDDYDVKFDCLGHWEGRSGETYLALLDNRFSRDQKPQYRCAIFKRDSGVISMTIGKDSTCSTELYNATYGYESFVLMPKDEYSWPPEVVYSQCTFPDWMTGTWEHARVEDSTFTYKDHSSFKTYTIRCVGMLDTDDKYLVFGRTQCDEELYNCMKIQKRSNNIMEFQLGTNFSRNKEVYDLCAETNFQEDSWITQGRLDRKMEASCPISGEYTGMIPDTTELCAKLWSDCRAPELMYYQVSDCVSNEIYEEREYRCLGHWREGELLYTYTQRRDVAAETFECFVGSIISEKEDIYIKEAGEHCQRKINPLQYGMKLIKHGLYSCIGQIPSTRHEATTKKLSTPTPTSISTKPWNIGVPYPTIPDGDNNSINNAVSIISMYILVLVAPVIVIFYL</sequence>
<evidence type="ECO:0000313" key="6">
    <source>
        <dbReference type="EMBL" id="KAF2883003.1"/>
    </source>
</evidence>
<gene>
    <name evidence="6" type="ORF">ILUMI_23141</name>
</gene>
<keyword evidence="7" id="KW-1185">Reference proteome</keyword>
<dbReference type="Pfam" id="PF23073">
    <property type="entry name" value="DUF7045"/>
    <property type="match status" value="1"/>
</dbReference>
<name>A0A8K0G259_IGNLU</name>
<reference evidence="6" key="1">
    <citation type="submission" date="2019-08" db="EMBL/GenBank/DDBJ databases">
        <title>The genome of the North American firefly Photinus pyralis.</title>
        <authorList>
            <consortium name="Photinus pyralis genome working group"/>
            <person name="Fallon T.R."/>
            <person name="Sander Lower S.E."/>
            <person name="Weng J.-K."/>
        </authorList>
    </citation>
    <scope>NUCLEOTIDE SEQUENCE</scope>
    <source>
        <strain evidence="6">TRF0915ILg1</strain>
        <tissue evidence="6">Whole body</tissue>
    </source>
</reference>
<keyword evidence="1" id="KW-0812">Transmembrane</keyword>
<evidence type="ECO:0000259" key="4">
    <source>
        <dbReference type="Pfam" id="PF23071"/>
    </source>
</evidence>
<dbReference type="InterPro" id="IPR055472">
    <property type="entry name" value="DUF7044"/>
</dbReference>
<keyword evidence="1" id="KW-0472">Membrane</keyword>
<dbReference type="PANTHER" id="PTHR22255">
    <property type="entry name" value="LP06548P"/>
    <property type="match status" value="1"/>
</dbReference>
<dbReference type="AlphaFoldDB" id="A0A8K0G259"/>
<accession>A0A8K0G259</accession>
<evidence type="ECO:0000256" key="1">
    <source>
        <dbReference type="SAM" id="Phobius"/>
    </source>
</evidence>
<dbReference type="InterPro" id="IPR055473">
    <property type="entry name" value="DUF7045"/>
</dbReference>
<dbReference type="PANTHER" id="PTHR22255:SF4">
    <property type="entry name" value="CATION-INDEPENDENT MANNOSE-6-PHOSPHATE RECEPTOR"/>
    <property type="match status" value="1"/>
</dbReference>
<proteinExistence type="predicted"/>
<feature type="domain" description="DUF7042" evidence="2">
    <location>
        <begin position="114"/>
        <end position="234"/>
    </location>
</feature>
<protein>
    <submittedName>
        <fullName evidence="6">Uncharacterized protein</fullName>
    </submittedName>
</protein>
<dbReference type="Pfam" id="PF23070">
    <property type="entry name" value="DUF7043"/>
    <property type="match status" value="1"/>
</dbReference>
<evidence type="ECO:0000259" key="2">
    <source>
        <dbReference type="Pfam" id="PF23069"/>
    </source>
</evidence>
<evidence type="ECO:0000259" key="3">
    <source>
        <dbReference type="Pfam" id="PF23070"/>
    </source>
</evidence>
<dbReference type="InterPro" id="IPR055470">
    <property type="entry name" value="DUF7042"/>
</dbReference>
<feature type="transmembrane region" description="Helical" evidence="1">
    <location>
        <begin position="535"/>
        <end position="555"/>
    </location>
</feature>
<dbReference type="EMBL" id="VTPC01090570">
    <property type="protein sequence ID" value="KAF2883003.1"/>
    <property type="molecule type" value="Genomic_DNA"/>
</dbReference>
<evidence type="ECO:0000313" key="7">
    <source>
        <dbReference type="Proteomes" id="UP000801492"/>
    </source>
</evidence>
<comment type="caution">
    <text evidence="6">The sequence shown here is derived from an EMBL/GenBank/DDBJ whole genome shotgun (WGS) entry which is preliminary data.</text>
</comment>
<dbReference type="OrthoDB" id="6380161at2759"/>
<feature type="domain" description="DUF7043" evidence="3">
    <location>
        <begin position="253"/>
        <end position="356"/>
    </location>
</feature>
<dbReference type="InterPro" id="IPR055471">
    <property type="entry name" value="DUF7043"/>
</dbReference>
<dbReference type="Proteomes" id="UP000801492">
    <property type="component" value="Unassembled WGS sequence"/>
</dbReference>